<dbReference type="AlphaFoldDB" id="A0A0F9D2C9"/>
<proteinExistence type="predicted"/>
<gene>
    <name evidence="2" type="ORF">LCGC14_2598070</name>
</gene>
<organism evidence="2">
    <name type="scientific">marine sediment metagenome</name>
    <dbReference type="NCBI Taxonomy" id="412755"/>
    <lineage>
        <taxon>unclassified sequences</taxon>
        <taxon>metagenomes</taxon>
        <taxon>ecological metagenomes</taxon>
    </lineage>
</organism>
<reference evidence="2" key="1">
    <citation type="journal article" date="2015" name="Nature">
        <title>Complex archaea that bridge the gap between prokaryotes and eukaryotes.</title>
        <authorList>
            <person name="Spang A."/>
            <person name="Saw J.H."/>
            <person name="Jorgensen S.L."/>
            <person name="Zaremba-Niedzwiedzka K."/>
            <person name="Martijn J."/>
            <person name="Lind A.E."/>
            <person name="van Eijk R."/>
            <person name="Schleper C."/>
            <person name="Guy L."/>
            <person name="Ettema T.J."/>
        </authorList>
    </citation>
    <scope>NUCLEOTIDE SEQUENCE</scope>
</reference>
<dbReference type="EMBL" id="LAZR01043791">
    <property type="protein sequence ID" value="KKL06233.1"/>
    <property type="molecule type" value="Genomic_DNA"/>
</dbReference>
<protein>
    <submittedName>
        <fullName evidence="2">Uncharacterized protein</fullName>
    </submittedName>
</protein>
<accession>A0A0F9D2C9</accession>
<keyword evidence="1" id="KW-1133">Transmembrane helix</keyword>
<evidence type="ECO:0000313" key="2">
    <source>
        <dbReference type="EMBL" id="KKL06233.1"/>
    </source>
</evidence>
<name>A0A0F9D2C9_9ZZZZ</name>
<feature type="transmembrane region" description="Helical" evidence="1">
    <location>
        <begin position="7"/>
        <end position="24"/>
    </location>
</feature>
<sequence length="95" mass="9856">MNKKAAGGMIFFGMMIGVMIWIAFTQLLGPVTTATGDARSVSQLDCANSSISTGTKGTCVIVDWMLFGWAGAIIAGIIGAAGGSIIDSRLKKKQQ</sequence>
<evidence type="ECO:0000256" key="1">
    <source>
        <dbReference type="SAM" id="Phobius"/>
    </source>
</evidence>
<keyword evidence="1" id="KW-0472">Membrane</keyword>
<keyword evidence="1" id="KW-0812">Transmembrane</keyword>
<feature type="transmembrane region" description="Helical" evidence="1">
    <location>
        <begin position="66"/>
        <end position="86"/>
    </location>
</feature>
<comment type="caution">
    <text evidence="2">The sequence shown here is derived from an EMBL/GenBank/DDBJ whole genome shotgun (WGS) entry which is preliminary data.</text>
</comment>